<dbReference type="EMBL" id="JARXHW010000003">
    <property type="protein sequence ID" value="MDQ8206297.1"/>
    <property type="molecule type" value="Genomic_DNA"/>
</dbReference>
<name>A0ABU1ARQ2_9BACT</name>
<organism evidence="2 3">
    <name type="scientific">Thalassobacterium maritimum</name>
    <dbReference type="NCBI Taxonomy" id="3041265"/>
    <lineage>
        <taxon>Bacteria</taxon>
        <taxon>Pseudomonadati</taxon>
        <taxon>Verrucomicrobiota</taxon>
        <taxon>Opitutia</taxon>
        <taxon>Puniceicoccales</taxon>
        <taxon>Coraliomargaritaceae</taxon>
        <taxon>Thalassobacterium</taxon>
    </lineage>
</organism>
<sequence length="808" mass="91322">MKQYTPLILATLLIGMLSACKQSSPNDAANSTLDTAATDTRAFLELDLDRNGLYDDSERLALLEVFQSEVPELNDIITQKSMPVIQASSNYQEDFSANKLAPNAATPAPFTTFDLNGDGKVSIEEQSFERPPLSLLLPKRIIEMDSKIPWSPNIFPEWITTAYLQEDVAIGQAPPYIARGIIQLEAAQPNPNLQPNKVEQGKGVEFEANTGDFLKTEGRRDARWDYRWCLFTFRIDAATGAGEDTVMVDINSGRHGGMSSPKIWYNKSSGLNIQYSGTLQTGPDLRIMNTKDVFTDGSSWNVVVCGIRYGQMFATVNGIPLTTETPQLPRYSTREIERRKSYIGNRTNDNAAWAYDALIFGLTEPSEAMVRKMTGWAAHRLNFEQKLPDDHPYQAERPFLDAEDFPDRYNHDDVKWNEWGNKTKSKAITRVNAGGDRYVPEGFQRTFYDDFRARRVSDSTASEGDLWMGVGFNIAVGADARLIKPEEEPNAYPHDAVNQKQNVSLVPQGKRWRGSAMYSVNDMGYGYSWKGPKIFRIRCMFPDVPQKDLPSGLFPAFWSYGIENTQWMSSNRIEIDWFEFDGANGAWLNGLSTHYHYPYYRGEGNIFAKNTNSHNRFKAYGGPLDEKKSKIPGGIFMWDGQYHTWELVVEEEMTYINVTIADEDGNEKWVEVGRIPTAATYLEEVDLQINYAMKSKKGKGEPKTAERQDYFVDWVEVLQKTEQVEAIPAPFSARPEITLQADNTVTCDAKVEGVTDLRYYWYADGYPLTYGASNSYTLSKEDIGKSIRCQVKAVGALDKPEAWSNRLN</sequence>
<dbReference type="PROSITE" id="PS51257">
    <property type="entry name" value="PROKAR_LIPOPROTEIN"/>
    <property type="match status" value="1"/>
</dbReference>
<evidence type="ECO:0000256" key="1">
    <source>
        <dbReference type="SAM" id="SignalP"/>
    </source>
</evidence>
<evidence type="ECO:0000313" key="3">
    <source>
        <dbReference type="Proteomes" id="UP001225316"/>
    </source>
</evidence>
<feature type="signal peptide" evidence="1">
    <location>
        <begin position="1"/>
        <end position="21"/>
    </location>
</feature>
<comment type="caution">
    <text evidence="2">The sequence shown here is derived from an EMBL/GenBank/DDBJ whole genome shotgun (WGS) entry which is preliminary data.</text>
</comment>
<dbReference type="SUPFAM" id="SSF49899">
    <property type="entry name" value="Concanavalin A-like lectins/glucanases"/>
    <property type="match status" value="1"/>
</dbReference>
<keyword evidence="1" id="KW-0732">Signal</keyword>
<evidence type="ECO:0008006" key="4">
    <source>
        <dbReference type="Google" id="ProtNLM"/>
    </source>
</evidence>
<keyword evidence="3" id="KW-1185">Reference proteome</keyword>
<accession>A0ABU1ARQ2</accession>
<gene>
    <name evidence="2" type="ORF">QEH52_02175</name>
</gene>
<feature type="chain" id="PRO_5045881715" description="Ig-like domain-containing protein" evidence="1">
    <location>
        <begin position="22"/>
        <end position="808"/>
    </location>
</feature>
<dbReference type="InterPro" id="IPR013320">
    <property type="entry name" value="ConA-like_dom_sf"/>
</dbReference>
<evidence type="ECO:0000313" key="2">
    <source>
        <dbReference type="EMBL" id="MDQ8206297.1"/>
    </source>
</evidence>
<protein>
    <recommendedName>
        <fullName evidence="4">Ig-like domain-containing protein</fullName>
    </recommendedName>
</protein>
<reference evidence="2 3" key="1">
    <citation type="submission" date="2023-04" db="EMBL/GenBank/DDBJ databases">
        <title>A novel bacteria isolated from coastal sediment.</title>
        <authorList>
            <person name="Liu X.-J."/>
            <person name="Du Z.-J."/>
        </authorList>
    </citation>
    <scope>NUCLEOTIDE SEQUENCE [LARGE SCALE GENOMIC DNA]</scope>
    <source>
        <strain evidence="2 3">SDUM461003</strain>
    </source>
</reference>
<proteinExistence type="predicted"/>
<dbReference type="RefSeq" id="WP_308948328.1">
    <property type="nucleotide sequence ID" value="NZ_JARXHW010000003.1"/>
</dbReference>
<dbReference type="Gene3D" id="2.60.120.200">
    <property type="match status" value="1"/>
</dbReference>
<dbReference type="Proteomes" id="UP001225316">
    <property type="component" value="Unassembled WGS sequence"/>
</dbReference>